<feature type="compositionally biased region" description="Polar residues" evidence="1">
    <location>
        <begin position="7"/>
        <end position="22"/>
    </location>
</feature>
<feature type="compositionally biased region" description="Basic and acidic residues" evidence="1">
    <location>
        <begin position="340"/>
        <end position="352"/>
    </location>
</feature>
<feature type="region of interest" description="Disordered" evidence="1">
    <location>
        <begin position="383"/>
        <end position="411"/>
    </location>
</feature>
<feature type="compositionally biased region" description="Low complexity" evidence="1">
    <location>
        <begin position="390"/>
        <end position="405"/>
    </location>
</feature>
<organism evidence="2 4">
    <name type="scientific">Adineta ricciae</name>
    <name type="common">Rotifer</name>
    <dbReference type="NCBI Taxonomy" id="249248"/>
    <lineage>
        <taxon>Eukaryota</taxon>
        <taxon>Metazoa</taxon>
        <taxon>Spiralia</taxon>
        <taxon>Gnathifera</taxon>
        <taxon>Rotifera</taxon>
        <taxon>Eurotatoria</taxon>
        <taxon>Bdelloidea</taxon>
        <taxon>Adinetida</taxon>
        <taxon>Adinetidae</taxon>
        <taxon>Adineta</taxon>
    </lineage>
</organism>
<dbReference type="Proteomes" id="UP000663852">
    <property type="component" value="Unassembled WGS sequence"/>
</dbReference>
<name>A0A814TPH0_ADIRI</name>
<protein>
    <recommendedName>
        <fullName evidence="5">Replication-associated protein</fullName>
    </recommendedName>
</protein>
<proteinExistence type="predicted"/>
<dbReference type="InterPro" id="IPR027417">
    <property type="entry name" value="P-loop_NTPase"/>
</dbReference>
<feature type="compositionally biased region" description="Polar residues" evidence="1">
    <location>
        <begin position="353"/>
        <end position="365"/>
    </location>
</feature>
<dbReference type="AlphaFoldDB" id="A0A814TPH0"/>
<sequence>MSHPQDKNANLLSCTIIDNNNQQEEEEVEAEEKKKKKKKKKVAIVIVADGGDVKLKEELLNQKVVDDRRVEQPQHQSQSIPVRQLVNDKVADSLAQSSTTIPKIRPSKVMTTMRALVREMRQQDAAMATRIRNHMDKQYIWPYSFPNCKVVDRWIRDHFFRTEHAKCLILIGPTDAGKTSFAMALPGPVNYYSGRWCLDTWNDHARYSVYDDIPWDKFEKLNFPNKMQLLTQHPDRIPATDKYRHKKYINVAQPAIILLNPADAGSLLRENTARVQHDLIDYWKEKAVIYNMGRDEYFARPTSSENDSLTDGDYMASITSITTNDPIDYRHLPPPQVFQHTDEHDDETHSVENEPSATTTDDSFDYSQSEEFQQMYQNYYKTHSDKNQPSATAATTTTSTTTTTTDDPFDYTQSEAFQRMYERYHKTHPK</sequence>
<dbReference type="OrthoDB" id="10058753at2759"/>
<evidence type="ECO:0000256" key="1">
    <source>
        <dbReference type="SAM" id="MobiDB-lite"/>
    </source>
</evidence>
<comment type="caution">
    <text evidence="2">The sequence shown here is derived from an EMBL/GenBank/DDBJ whole genome shotgun (WGS) entry which is preliminary data.</text>
</comment>
<gene>
    <name evidence="3" type="ORF">EDS130_LOCUS43276</name>
    <name evidence="2" type="ORF">XAT740_LOCUS21672</name>
</gene>
<evidence type="ECO:0000313" key="2">
    <source>
        <dbReference type="EMBL" id="CAF1164495.1"/>
    </source>
</evidence>
<feature type="region of interest" description="Disordered" evidence="1">
    <location>
        <begin position="1"/>
        <end position="40"/>
    </location>
</feature>
<reference evidence="2" key="1">
    <citation type="submission" date="2021-02" db="EMBL/GenBank/DDBJ databases">
        <authorList>
            <person name="Nowell W R."/>
        </authorList>
    </citation>
    <scope>NUCLEOTIDE SEQUENCE</scope>
</reference>
<evidence type="ECO:0000313" key="3">
    <source>
        <dbReference type="EMBL" id="CAF1511512.1"/>
    </source>
</evidence>
<feature type="region of interest" description="Disordered" evidence="1">
    <location>
        <begin position="324"/>
        <end position="365"/>
    </location>
</feature>
<dbReference type="Proteomes" id="UP000663828">
    <property type="component" value="Unassembled WGS sequence"/>
</dbReference>
<keyword evidence="4" id="KW-1185">Reference proteome</keyword>
<accession>A0A814TPH0</accession>
<dbReference type="EMBL" id="CAJNOR010001562">
    <property type="protein sequence ID" value="CAF1164495.1"/>
    <property type="molecule type" value="Genomic_DNA"/>
</dbReference>
<evidence type="ECO:0000313" key="4">
    <source>
        <dbReference type="Proteomes" id="UP000663828"/>
    </source>
</evidence>
<dbReference type="EMBL" id="CAJNOJ010000697">
    <property type="protein sequence ID" value="CAF1511512.1"/>
    <property type="molecule type" value="Genomic_DNA"/>
</dbReference>
<evidence type="ECO:0008006" key="5">
    <source>
        <dbReference type="Google" id="ProtNLM"/>
    </source>
</evidence>
<dbReference type="SUPFAM" id="SSF52540">
    <property type="entry name" value="P-loop containing nucleoside triphosphate hydrolases"/>
    <property type="match status" value="1"/>
</dbReference>